<dbReference type="OrthoDB" id="5984158at2759"/>
<reference evidence="1 2" key="1">
    <citation type="journal article" date="2018" name="Nat. Ecol. Evol.">
        <title>Shark genomes provide insights into elasmobranch evolution and the origin of vertebrates.</title>
        <authorList>
            <person name="Hara Y"/>
            <person name="Yamaguchi K"/>
            <person name="Onimaru K"/>
            <person name="Kadota M"/>
            <person name="Koyanagi M"/>
            <person name="Keeley SD"/>
            <person name="Tatsumi K"/>
            <person name="Tanaka K"/>
            <person name="Motone F"/>
            <person name="Kageyama Y"/>
            <person name="Nozu R"/>
            <person name="Adachi N"/>
            <person name="Nishimura O"/>
            <person name="Nakagawa R"/>
            <person name="Tanegashima C"/>
            <person name="Kiyatake I"/>
            <person name="Matsumoto R"/>
            <person name="Murakumo K"/>
            <person name="Nishida K"/>
            <person name="Terakita A"/>
            <person name="Kuratani S"/>
            <person name="Sato K"/>
            <person name="Hyodo S Kuraku.S."/>
        </authorList>
    </citation>
    <scope>NUCLEOTIDE SEQUENCE [LARGE SCALE GENOMIC DNA]</scope>
</reference>
<proteinExistence type="predicted"/>
<keyword evidence="2" id="KW-1185">Reference proteome</keyword>
<dbReference type="SUPFAM" id="SSF49899">
    <property type="entry name" value="Concanavalin A-like lectins/glucanases"/>
    <property type="match status" value="1"/>
</dbReference>
<dbReference type="EMBL" id="BFAA01005768">
    <property type="protein sequence ID" value="GCB67405.1"/>
    <property type="molecule type" value="Genomic_DNA"/>
</dbReference>
<organism evidence="1 2">
    <name type="scientific">Scyliorhinus torazame</name>
    <name type="common">Cloudy catshark</name>
    <name type="synonym">Catulus torazame</name>
    <dbReference type="NCBI Taxonomy" id="75743"/>
    <lineage>
        <taxon>Eukaryota</taxon>
        <taxon>Metazoa</taxon>
        <taxon>Chordata</taxon>
        <taxon>Craniata</taxon>
        <taxon>Vertebrata</taxon>
        <taxon>Chondrichthyes</taxon>
        <taxon>Elasmobranchii</taxon>
        <taxon>Galeomorphii</taxon>
        <taxon>Galeoidea</taxon>
        <taxon>Carcharhiniformes</taxon>
        <taxon>Scyliorhinidae</taxon>
        <taxon>Scyliorhinus</taxon>
    </lineage>
</organism>
<name>A0A401P2N7_SCYTO</name>
<dbReference type="AlphaFoldDB" id="A0A401P2N7"/>
<dbReference type="Pfam" id="PF13385">
    <property type="entry name" value="Laminin_G_3"/>
    <property type="match status" value="1"/>
</dbReference>
<dbReference type="InterPro" id="IPR013320">
    <property type="entry name" value="ConA-like_dom_sf"/>
</dbReference>
<accession>A0A401P2N7</accession>
<evidence type="ECO:0000313" key="1">
    <source>
        <dbReference type="EMBL" id="GCB67405.1"/>
    </source>
</evidence>
<dbReference type="STRING" id="75743.A0A401P2N7"/>
<evidence type="ECO:0008006" key="3">
    <source>
        <dbReference type="Google" id="ProtNLM"/>
    </source>
</evidence>
<sequence length="116" mass="13212">MDLCIIQSTVQFLNFELESIELLDDCYTAPPLQNLGFGSSFTFTVWLKPDLKDVMTVIEKAINGQTIFKLTISETGSMFYYRTSFGLEPPAIVNTRGKIHSNKWTHLAIQVKKNYV</sequence>
<dbReference type="Proteomes" id="UP000288216">
    <property type="component" value="Unassembled WGS sequence"/>
</dbReference>
<comment type="caution">
    <text evidence="1">The sequence shown here is derived from an EMBL/GenBank/DDBJ whole genome shotgun (WGS) entry which is preliminary data.</text>
</comment>
<evidence type="ECO:0000313" key="2">
    <source>
        <dbReference type="Proteomes" id="UP000288216"/>
    </source>
</evidence>
<gene>
    <name evidence="1" type="ORF">scyTo_0012139</name>
</gene>
<protein>
    <recommendedName>
        <fullName evidence="3">Laminin G domain-containing protein</fullName>
    </recommendedName>
</protein>
<dbReference type="Gene3D" id="2.60.120.200">
    <property type="match status" value="1"/>
</dbReference>